<gene>
    <name evidence="1" type="ORF">Hyperionvirus2_153</name>
</gene>
<proteinExistence type="predicted"/>
<evidence type="ECO:0000313" key="1">
    <source>
        <dbReference type="EMBL" id="AYV82785.1"/>
    </source>
</evidence>
<accession>A0A3G5A6B0</accession>
<reference evidence="1" key="1">
    <citation type="submission" date="2018-10" db="EMBL/GenBank/DDBJ databases">
        <title>Hidden diversity of soil giant viruses.</title>
        <authorList>
            <person name="Schulz F."/>
            <person name="Alteio L."/>
            <person name="Goudeau D."/>
            <person name="Ryan E.M."/>
            <person name="Malmstrom R.R."/>
            <person name="Blanchard J."/>
            <person name="Woyke T."/>
        </authorList>
    </citation>
    <scope>NUCLEOTIDE SEQUENCE</scope>
    <source>
        <strain evidence="1">HYV1</strain>
    </source>
</reference>
<dbReference type="EMBL" id="MK072384">
    <property type="protein sequence ID" value="AYV82785.1"/>
    <property type="molecule type" value="Genomic_DNA"/>
</dbReference>
<protein>
    <submittedName>
        <fullName evidence="1">Uncharacterized protein</fullName>
    </submittedName>
</protein>
<name>A0A3G5A6B0_9VIRU</name>
<organism evidence="1">
    <name type="scientific">Hyperionvirus sp</name>
    <dbReference type="NCBI Taxonomy" id="2487770"/>
    <lineage>
        <taxon>Viruses</taxon>
        <taxon>Varidnaviria</taxon>
        <taxon>Bamfordvirae</taxon>
        <taxon>Nucleocytoviricota</taxon>
        <taxon>Megaviricetes</taxon>
        <taxon>Imitervirales</taxon>
        <taxon>Mimiviridae</taxon>
        <taxon>Klosneuvirinae</taxon>
    </lineage>
</organism>
<sequence>MATIAAGEEESCASFRFGELVDVMACEKQEGEIYSDRFNPYFMSGGIGIVWIII</sequence>